<organism evidence="1 2">
    <name type="scientific">Triparma laevis f. longispina</name>
    <dbReference type="NCBI Taxonomy" id="1714387"/>
    <lineage>
        <taxon>Eukaryota</taxon>
        <taxon>Sar</taxon>
        <taxon>Stramenopiles</taxon>
        <taxon>Ochrophyta</taxon>
        <taxon>Bolidophyceae</taxon>
        <taxon>Parmales</taxon>
        <taxon>Triparmaceae</taxon>
        <taxon>Triparma</taxon>
    </lineage>
</organism>
<protein>
    <submittedName>
        <fullName evidence="1">Uncharacterized protein</fullName>
    </submittedName>
</protein>
<dbReference type="Proteomes" id="UP001165122">
    <property type="component" value="Unassembled WGS sequence"/>
</dbReference>
<dbReference type="EMBL" id="BRXW01000315">
    <property type="protein sequence ID" value="GMI17997.1"/>
    <property type="molecule type" value="Genomic_DNA"/>
</dbReference>
<proteinExistence type="predicted"/>
<dbReference type="AlphaFoldDB" id="A0A9W7FTE7"/>
<keyword evidence="2" id="KW-1185">Reference proteome</keyword>
<reference evidence="2" key="1">
    <citation type="journal article" date="2023" name="Commun. Biol.">
        <title>Genome analysis of Parmales, the sister group of diatoms, reveals the evolutionary specialization of diatoms from phago-mixotrophs to photoautotrophs.</title>
        <authorList>
            <person name="Ban H."/>
            <person name="Sato S."/>
            <person name="Yoshikawa S."/>
            <person name="Yamada K."/>
            <person name="Nakamura Y."/>
            <person name="Ichinomiya M."/>
            <person name="Sato N."/>
            <person name="Blanc-Mathieu R."/>
            <person name="Endo H."/>
            <person name="Kuwata A."/>
            <person name="Ogata H."/>
        </authorList>
    </citation>
    <scope>NUCLEOTIDE SEQUENCE [LARGE SCALE GENOMIC DNA]</scope>
    <source>
        <strain evidence="2">NIES 3700</strain>
    </source>
</reference>
<dbReference type="OrthoDB" id="10429111at2759"/>
<comment type="caution">
    <text evidence="1">The sequence shown here is derived from an EMBL/GenBank/DDBJ whole genome shotgun (WGS) entry which is preliminary data.</text>
</comment>
<gene>
    <name evidence="1" type="ORF">TrLO_g9058</name>
</gene>
<sequence length="187" mass="21856">MIRSVSLNFIFTRKCVHIFVSIDLRKSIAGFTLGIWQSTIGEHGLWPTSLKNLSELASREGFNEYFQKHFNGNEEPYLRWKKVFDVLEIGNARDVGPDLPLERQVLSIMRSEDIVKLRALAKLCSKEFFEDPPLLVVAWRRILEVLDLTIPADRQERIMGKLRSFNREHLRDMRRSLEASMKIRRGV</sequence>
<evidence type="ECO:0000313" key="2">
    <source>
        <dbReference type="Proteomes" id="UP001165122"/>
    </source>
</evidence>
<evidence type="ECO:0000313" key="1">
    <source>
        <dbReference type="EMBL" id="GMI17997.1"/>
    </source>
</evidence>
<accession>A0A9W7FTE7</accession>
<name>A0A9W7FTE7_9STRA</name>